<dbReference type="Gene3D" id="2.30.130.10">
    <property type="entry name" value="PUA domain"/>
    <property type="match status" value="1"/>
</dbReference>
<dbReference type="InterPro" id="IPR026326">
    <property type="entry name" value="TruB_arch"/>
</dbReference>
<dbReference type="EMBL" id="CP003117">
    <property type="protein sequence ID" value="AET63835.1"/>
    <property type="molecule type" value="Genomic_DNA"/>
</dbReference>
<dbReference type="PANTHER" id="PTHR23127">
    <property type="entry name" value="CENTROMERE/MICROTUBULE BINDING PROTEIN CBF5"/>
    <property type="match status" value="1"/>
</dbReference>
<comment type="similarity">
    <text evidence="4 5">Belongs to the pseudouridine synthase TruB family. Type 2 subfamily.</text>
</comment>
<dbReference type="OrthoDB" id="35866at2157"/>
<feature type="compositionally biased region" description="Basic and acidic residues" evidence="6">
    <location>
        <begin position="1"/>
        <end position="23"/>
    </location>
</feature>
<sequence length="332" mass="36515">MKRALPADRTRETLVRREGRTDPRYGVSPEGRPLDQHIRLGCINLDKPPGPTSHEVVAWVKRILEIETAGHSGTLDPKVTGILPTMLGDSTRVVETLLSAGKEYVCLMRLHATLPRKRVMEVCSEFAGVIYQRPPLKSSVKRALRTREIYYLEVLEIEGPRVLFLVGCEAGTYIRKLCHDIGLALGSGAHMEELRRTRSGPFREDETLVTLHELQDAKVIWRETGDETPLRRAVLPVERALSHMPTLVISDGAVDAICHGAPLAAPGLLRLESGIEEGEKVVIYTLKGEAVAVAVAAMGSEDMMKSATGIVAKTSRVVMAPGTYPKMWAKKS</sequence>
<protein>
    <recommendedName>
        <fullName evidence="5">Probable tRNA pseudouridine synthase B</fullName>
        <ecNumber evidence="5">5.4.99.25</ecNumber>
    </recommendedName>
    <alternativeName>
        <fullName evidence="5">tRNA pseudouridine(55) synthase</fullName>
        <shortName evidence="5">Psi55 synthase</shortName>
    </alternativeName>
    <alternativeName>
        <fullName evidence="5">tRNA pseudouridylate synthase</fullName>
    </alternativeName>
    <alternativeName>
        <fullName evidence="5">tRNA-uridine isomerase</fullName>
    </alternativeName>
</protein>
<dbReference type="PROSITE" id="PS50890">
    <property type="entry name" value="PUA"/>
    <property type="match status" value="1"/>
</dbReference>
<evidence type="ECO:0000256" key="1">
    <source>
        <dbReference type="ARBA" id="ARBA00022694"/>
    </source>
</evidence>
<dbReference type="KEGG" id="mhi:Mhar_0450"/>
<dbReference type="NCBIfam" id="TIGR00425">
    <property type="entry name" value="CBF5"/>
    <property type="match status" value="1"/>
</dbReference>
<dbReference type="InterPro" id="IPR036974">
    <property type="entry name" value="PUA_sf"/>
</dbReference>
<dbReference type="HAMAP" id="MF_01081">
    <property type="entry name" value="TruB_arch"/>
    <property type="match status" value="1"/>
</dbReference>
<dbReference type="GO" id="GO:0000495">
    <property type="term" value="P:box H/ACA sno(s)RNA 3'-end processing"/>
    <property type="evidence" value="ECO:0007669"/>
    <property type="project" value="TreeGrafter"/>
</dbReference>
<dbReference type="GO" id="GO:0003723">
    <property type="term" value="F:RNA binding"/>
    <property type="evidence" value="ECO:0007669"/>
    <property type="project" value="InterPro"/>
</dbReference>
<comment type="function">
    <text evidence="3 5">Could be responsible for synthesis of pseudouridine from uracil-55 in the psi GC loop of transfer RNAs.</text>
</comment>
<name>G7WMQ1_METH6</name>
<keyword evidence="1 5" id="KW-0819">tRNA processing</keyword>
<evidence type="ECO:0000256" key="6">
    <source>
        <dbReference type="SAM" id="MobiDB-lite"/>
    </source>
</evidence>
<dbReference type="AlphaFoldDB" id="G7WMQ1"/>
<keyword evidence="2 5" id="KW-0413">Isomerase</keyword>
<dbReference type="InterPro" id="IPR015947">
    <property type="entry name" value="PUA-like_sf"/>
</dbReference>
<dbReference type="EC" id="5.4.99.25" evidence="5"/>
<feature type="region of interest" description="Disordered" evidence="6">
    <location>
        <begin position="1"/>
        <end position="31"/>
    </location>
</feature>
<dbReference type="NCBIfam" id="NF003280">
    <property type="entry name" value="PRK04270.1"/>
    <property type="match status" value="1"/>
</dbReference>
<dbReference type="FunFam" id="3.30.2350.10:FF:000001">
    <property type="entry name" value="H/ACA ribonucleoprotein complex subunit CBF5"/>
    <property type="match status" value="1"/>
</dbReference>
<feature type="domain" description="PUA" evidence="7">
    <location>
        <begin position="245"/>
        <end position="319"/>
    </location>
</feature>
<dbReference type="Pfam" id="PF01509">
    <property type="entry name" value="TruB_N"/>
    <property type="match status" value="1"/>
</dbReference>
<dbReference type="CDD" id="cd21148">
    <property type="entry name" value="PUA_Cbf5"/>
    <property type="match status" value="1"/>
</dbReference>
<dbReference type="NCBIfam" id="TIGR00451">
    <property type="entry name" value="unchar_dom_2"/>
    <property type="match status" value="1"/>
</dbReference>
<dbReference type="InterPro" id="IPR004521">
    <property type="entry name" value="Uncharacterised_CHP00451"/>
</dbReference>
<evidence type="ECO:0000259" key="8">
    <source>
        <dbReference type="SMART" id="SM01136"/>
    </source>
</evidence>
<dbReference type="Proteomes" id="UP000005877">
    <property type="component" value="Chromosome"/>
</dbReference>
<dbReference type="GO" id="GO:0031119">
    <property type="term" value="P:tRNA pseudouridine synthesis"/>
    <property type="evidence" value="ECO:0007669"/>
    <property type="project" value="UniProtKB-UniRule"/>
</dbReference>
<feature type="active site" description="Nucleophile" evidence="5">
    <location>
        <position position="76"/>
    </location>
</feature>
<dbReference type="Pfam" id="PF08068">
    <property type="entry name" value="DKCLD"/>
    <property type="match status" value="1"/>
</dbReference>
<dbReference type="Pfam" id="PF01472">
    <property type="entry name" value="PUA"/>
    <property type="match status" value="1"/>
</dbReference>
<dbReference type="RefSeq" id="WP_014586020.1">
    <property type="nucleotide sequence ID" value="NC_017527.1"/>
</dbReference>
<dbReference type="InterPro" id="IPR002501">
    <property type="entry name" value="PsdUridine_synth_N"/>
</dbReference>
<reference evidence="9 10" key="1">
    <citation type="journal article" date="2012" name="PLoS ONE">
        <title>The genome characteristics and predicted function of methyl-group oxidation pathway in the obligate aceticlastic methanogens, Methanosaeta spp.</title>
        <authorList>
            <person name="Zhu J."/>
            <person name="Zheng H."/>
            <person name="Ai G."/>
            <person name="Zhang G."/>
            <person name="Liu D."/>
            <person name="Liu X."/>
            <person name="Dong X."/>
        </authorList>
    </citation>
    <scope>NUCLEOTIDE SEQUENCE [LARGE SCALE GENOMIC DNA]</scope>
    <source>
        <strain evidence="9 10">6Ac</strain>
    </source>
</reference>
<dbReference type="GO" id="GO:1990481">
    <property type="term" value="P:mRNA pseudouridine synthesis"/>
    <property type="evidence" value="ECO:0007669"/>
    <property type="project" value="TreeGrafter"/>
</dbReference>
<keyword evidence="10" id="KW-1185">Reference proteome</keyword>
<dbReference type="InterPro" id="IPR012960">
    <property type="entry name" value="Dyskerin-like"/>
</dbReference>
<dbReference type="InterPro" id="IPR002478">
    <property type="entry name" value="PUA"/>
</dbReference>
<dbReference type="GeneID" id="12509619"/>
<dbReference type="SUPFAM" id="SSF55120">
    <property type="entry name" value="Pseudouridine synthase"/>
    <property type="match status" value="1"/>
</dbReference>
<dbReference type="PATRIC" id="fig|1110509.7.peg.502"/>
<evidence type="ECO:0000256" key="5">
    <source>
        <dbReference type="HAMAP-Rule" id="MF_01081"/>
    </source>
</evidence>
<feature type="domain" description="Dyskerin-like" evidence="8">
    <location>
        <begin position="1"/>
        <end position="57"/>
    </location>
</feature>
<dbReference type="Pfam" id="PF16198">
    <property type="entry name" value="TruB_C_2"/>
    <property type="match status" value="1"/>
</dbReference>
<dbReference type="GO" id="GO:0031120">
    <property type="term" value="P:snRNA pseudouridine synthesis"/>
    <property type="evidence" value="ECO:0007669"/>
    <property type="project" value="TreeGrafter"/>
</dbReference>
<gene>
    <name evidence="5" type="primary">truB</name>
    <name evidence="9" type="ordered locus">Mhar_0450</name>
</gene>
<dbReference type="InterPro" id="IPR020103">
    <property type="entry name" value="PsdUridine_synth_cat_dom_sf"/>
</dbReference>
<dbReference type="InterPro" id="IPR032819">
    <property type="entry name" value="TruB_C"/>
</dbReference>
<dbReference type="SMART" id="SM01136">
    <property type="entry name" value="DKCLD"/>
    <property type="match status" value="1"/>
</dbReference>
<organism evidence="9 10">
    <name type="scientific">Methanothrix harundinacea (strain 6Ac)</name>
    <name type="common">Methanosaeta harundinacea</name>
    <dbReference type="NCBI Taxonomy" id="1110509"/>
    <lineage>
        <taxon>Archaea</taxon>
        <taxon>Methanobacteriati</taxon>
        <taxon>Methanobacteriota</taxon>
        <taxon>Stenosarchaea group</taxon>
        <taxon>Methanomicrobia</taxon>
        <taxon>Methanotrichales</taxon>
        <taxon>Methanotrichaceae</taxon>
        <taxon>Methanothrix</taxon>
    </lineage>
</organism>
<dbReference type="STRING" id="1110509.Mhar_0450"/>
<dbReference type="CDD" id="cd02572">
    <property type="entry name" value="PseudoU_synth_hDyskerin"/>
    <property type="match status" value="1"/>
</dbReference>
<dbReference type="SUPFAM" id="SSF88697">
    <property type="entry name" value="PUA domain-like"/>
    <property type="match status" value="1"/>
</dbReference>
<evidence type="ECO:0000256" key="3">
    <source>
        <dbReference type="ARBA" id="ARBA00060072"/>
    </source>
</evidence>
<dbReference type="Gene3D" id="3.30.2350.10">
    <property type="entry name" value="Pseudouridine synthase"/>
    <property type="match status" value="1"/>
</dbReference>
<dbReference type="SMART" id="SM00359">
    <property type="entry name" value="PUA"/>
    <property type="match status" value="1"/>
</dbReference>
<evidence type="ECO:0000313" key="10">
    <source>
        <dbReference type="Proteomes" id="UP000005877"/>
    </source>
</evidence>
<dbReference type="HOGENOM" id="CLU_032087_3_0_2"/>
<dbReference type="GO" id="GO:0031118">
    <property type="term" value="P:rRNA pseudouridine synthesis"/>
    <property type="evidence" value="ECO:0007669"/>
    <property type="project" value="TreeGrafter"/>
</dbReference>
<dbReference type="InterPro" id="IPR004802">
    <property type="entry name" value="tRNA_PsdUridine_synth_B_fam"/>
</dbReference>
<evidence type="ECO:0000256" key="4">
    <source>
        <dbReference type="ARBA" id="ARBA00060775"/>
    </source>
</evidence>
<accession>G7WMQ1</accession>
<evidence type="ECO:0000256" key="2">
    <source>
        <dbReference type="ARBA" id="ARBA00023235"/>
    </source>
</evidence>
<proteinExistence type="inferred from homology"/>
<evidence type="ECO:0000259" key="7">
    <source>
        <dbReference type="SMART" id="SM00359"/>
    </source>
</evidence>
<dbReference type="PANTHER" id="PTHR23127:SF0">
    <property type="entry name" value="H_ACA RIBONUCLEOPROTEIN COMPLEX SUBUNIT DKC1"/>
    <property type="match status" value="1"/>
</dbReference>
<comment type="catalytic activity">
    <reaction evidence="5">
        <text>uridine(55) in tRNA = pseudouridine(55) in tRNA</text>
        <dbReference type="Rhea" id="RHEA:42532"/>
        <dbReference type="Rhea" id="RHEA-COMP:10101"/>
        <dbReference type="Rhea" id="RHEA-COMP:10102"/>
        <dbReference type="ChEBI" id="CHEBI:65314"/>
        <dbReference type="ChEBI" id="CHEBI:65315"/>
        <dbReference type="EC" id="5.4.99.25"/>
    </reaction>
</comment>
<evidence type="ECO:0000313" key="9">
    <source>
        <dbReference type="EMBL" id="AET63835.1"/>
    </source>
</evidence>
<dbReference type="GO" id="GO:0160148">
    <property type="term" value="F:tRNA pseudouridine(55) synthase activity"/>
    <property type="evidence" value="ECO:0007669"/>
    <property type="project" value="UniProtKB-EC"/>
</dbReference>